<evidence type="ECO:0000259" key="1">
    <source>
        <dbReference type="Pfam" id="PF05303"/>
    </source>
</evidence>
<keyword evidence="3" id="KW-1185">Reference proteome</keyword>
<reference evidence="2" key="1">
    <citation type="journal article" date="2020" name="Fungal Divers.">
        <title>Resolving the Mortierellaceae phylogeny through synthesis of multi-gene phylogenetics and phylogenomics.</title>
        <authorList>
            <person name="Vandepol N."/>
            <person name="Liber J."/>
            <person name="Desiro A."/>
            <person name="Na H."/>
            <person name="Kennedy M."/>
            <person name="Barry K."/>
            <person name="Grigoriev I.V."/>
            <person name="Miller A.N."/>
            <person name="O'Donnell K."/>
            <person name="Stajich J.E."/>
            <person name="Bonito G."/>
        </authorList>
    </citation>
    <scope>NUCLEOTIDE SEQUENCE</scope>
    <source>
        <strain evidence="2">NRRL 28262</strain>
    </source>
</reference>
<dbReference type="Proteomes" id="UP001194580">
    <property type="component" value="Unassembled WGS sequence"/>
</dbReference>
<comment type="caution">
    <text evidence="2">The sequence shown here is derived from an EMBL/GenBank/DDBJ whole genome shotgun (WGS) entry which is preliminary data.</text>
</comment>
<evidence type="ECO:0000313" key="3">
    <source>
        <dbReference type="Proteomes" id="UP001194580"/>
    </source>
</evidence>
<name>A0AAD4H1D7_9FUNG</name>
<dbReference type="Pfam" id="PF05303">
    <property type="entry name" value="GSKIP_dom"/>
    <property type="match status" value="1"/>
</dbReference>
<sequence>MNSSGATMSAMDMIPDLTHYSQGLSLDTFPLKVTTSRTNNLRDNSNTDNQDNESDLLAVNFMVVTLEQGTAEITLDGQGFRVVTFSLSQQAHSQLLSARQQEAVSGLTYETIEALLMALSPDFEAFFGQELTRKLENVSSWEQTRFQYSSDDSANESNDER</sequence>
<dbReference type="AlphaFoldDB" id="A0AAD4H1D7"/>
<dbReference type="EMBL" id="JAAAIL010002673">
    <property type="protein sequence ID" value="KAG0255371.1"/>
    <property type="molecule type" value="Genomic_DNA"/>
</dbReference>
<dbReference type="InterPro" id="IPR007967">
    <property type="entry name" value="GSKIP_dom"/>
</dbReference>
<dbReference type="Gene3D" id="3.30.2280.10">
    <property type="entry name" value="Hypothetical protein (hspc210)"/>
    <property type="match status" value="1"/>
</dbReference>
<accession>A0AAD4H1D7</accession>
<dbReference type="InterPro" id="IPR023231">
    <property type="entry name" value="GSKIP_dom_sf"/>
</dbReference>
<proteinExistence type="predicted"/>
<dbReference type="SUPFAM" id="SSF103107">
    <property type="entry name" value="Hypothetical protein c14orf129, hspc210"/>
    <property type="match status" value="1"/>
</dbReference>
<gene>
    <name evidence="2" type="ORF">BGZ95_005779</name>
</gene>
<organism evidence="2 3">
    <name type="scientific">Linnemannia exigua</name>
    <dbReference type="NCBI Taxonomy" id="604196"/>
    <lineage>
        <taxon>Eukaryota</taxon>
        <taxon>Fungi</taxon>
        <taxon>Fungi incertae sedis</taxon>
        <taxon>Mucoromycota</taxon>
        <taxon>Mortierellomycotina</taxon>
        <taxon>Mortierellomycetes</taxon>
        <taxon>Mortierellales</taxon>
        <taxon>Mortierellaceae</taxon>
        <taxon>Linnemannia</taxon>
    </lineage>
</organism>
<feature type="domain" description="GSKIP" evidence="1">
    <location>
        <begin position="58"/>
        <end position="137"/>
    </location>
</feature>
<protein>
    <recommendedName>
        <fullName evidence="1">GSKIP domain-containing protein</fullName>
    </recommendedName>
</protein>
<evidence type="ECO:0000313" key="2">
    <source>
        <dbReference type="EMBL" id="KAG0255371.1"/>
    </source>
</evidence>